<comment type="caution">
    <text evidence="1">The sequence shown here is derived from an EMBL/GenBank/DDBJ whole genome shotgun (WGS) entry which is preliminary data.</text>
</comment>
<protein>
    <submittedName>
        <fullName evidence="1">Uncharacterized protein</fullName>
    </submittedName>
</protein>
<dbReference type="Proteomes" id="UP000335636">
    <property type="component" value="Unassembled WGS sequence"/>
</dbReference>
<sequence length="193" mass="20203">MLANAAAAAVHARAAGSSAEERSQSLGLEHVSTCGRGSLWCLLPVTHNLVVQQGLGTAPQWCCLLFPNTKTDLASRLSAPNIRHRHAPPLALLSVHSGLLTAGNRSLNGQHHSQQAAKAVLCLLGFEENPCFGPGSHQDSAGPVGTLLAFFLRLNCRQELCSLFQVLCSKKAVSFPWGARGCPSTSLSTSGAG</sequence>
<evidence type="ECO:0000313" key="1">
    <source>
        <dbReference type="EMBL" id="VTJ56639.1"/>
    </source>
</evidence>
<dbReference type="AlphaFoldDB" id="A0A5E4AIV9"/>
<proteinExistence type="predicted"/>
<keyword evidence="2" id="KW-1185">Reference proteome</keyword>
<organism evidence="1 2">
    <name type="scientific">Marmota monax</name>
    <name type="common">Woodchuck</name>
    <dbReference type="NCBI Taxonomy" id="9995"/>
    <lineage>
        <taxon>Eukaryota</taxon>
        <taxon>Metazoa</taxon>
        <taxon>Chordata</taxon>
        <taxon>Craniata</taxon>
        <taxon>Vertebrata</taxon>
        <taxon>Euteleostomi</taxon>
        <taxon>Mammalia</taxon>
        <taxon>Eutheria</taxon>
        <taxon>Euarchontoglires</taxon>
        <taxon>Glires</taxon>
        <taxon>Rodentia</taxon>
        <taxon>Sciuromorpha</taxon>
        <taxon>Sciuridae</taxon>
        <taxon>Xerinae</taxon>
        <taxon>Marmotini</taxon>
        <taxon>Marmota</taxon>
    </lineage>
</organism>
<name>A0A5E4AIV9_MARMO</name>
<accession>A0A5E4AIV9</accession>
<dbReference type="EMBL" id="CABDUW010000068">
    <property type="protein sequence ID" value="VTJ56639.1"/>
    <property type="molecule type" value="Genomic_DNA"/>
</dbReference>
<reference evidence="1" key="1">
    <citation type="submission" date="2019-04" db="EMBL/GenBank/DDBJ databases">
        <authorList>
            <person name="Alioto T."/>
            <person name="Alioto T."/>
        </authorList>
    </citation>
    <scope>NUCLEOTIDE SEQUENCE [LARGE SCALE GENOMIC DNA]</scope>
</reference>
<gene>
    <name evidence="1" type="ORF">MONAX_5E043080</name>
</gene>
<evidence type="ECO:0000313" key="2">
    <source>
        <dbReference type="Proteomes" id="UP000335636"/>
    </source>
</evidence>